<sequence>MISAPCVYTLKIVISLTLKVYSFVWGTIA</sequence>
<dbReference type="AlphaFoldDB" id="A0A0A9AMP4"/>
<proteinExistence type="predicted"/>
<reference evidence="1" key="1">
    <citation type="submission" date="2014-09" db="EMBL/GenBank/DDBJ databases">
        <authorList>
            <person name="Magalhaes I.L.F."/>
            <person name="Oliveira U."/>
            <person name="Santos F.R."/>
            <person name="Vidigal T.H.D.A."/>
            <person name="Brescovit A.D."/>
            <person name="Santos A.J."/>
        </authorList>
    </citation>
    <scope>NUCLEOTIDE SEQUENCE</scope>
    <source>
        <tissue evidence="1">Shoot tissue taken approximately 20 cm above the soil surface</tissue>
    </source>
</reference>
<protein>
    <submittedName>
        <fullName evidence="1">Uncharacterized protein</fullName>
    </submittedName>
</protein>
<name>A0A0A9AMP4_ARUDO</name>
<organism evidence="1">
    <name type="scientific">Arundo donax</name>
    <name type="common">Giant reed</name>
    <name type="synonym">Donax arundinaceus</name>
    <dbReference type="NCBI Taxonomy" id="35708"/>
    <lineage>
        <taxon>Eukaryota</taxon>
        <taxon>Viridiplantae</taxon>
        <taxon>Streptophyta</taxon>
        <taxon>Embryophyta</taxon>
        <taxon>Tracheophyta</taxon>
        <taxon>Spermatophyta</taxon>
        <taxon>Magnoliopsida</taxon>
        <taxon>Liliopsida</taxon>
        <taxon>Poales</taxon>
        <taxon>Poaceae</taxon>
        <taxon>PACMAD clade</taxon>
        <taxon>Arundinoideae</taxon>
        <taxon>Arundineae</taxon>
        <taxon>Arundo</taxon>
    </lineage>
</organism>
<dbReference type="EMBL" id="GBRH01244901">
    <property type="protein sequence ID" value="JAD52994.1"/>
    <property type="molecule type" value="Transcribed_RNA"/>
</dbReference>
<evidence type="ECO:0000313" key="1">
    <source>
        <dbReference type="EMBL" id="JAD52994.1"/>
    </source>
</evidence>
<accession>A0A0A9AMP4</accession>
<reference evidence="1" key="2">
    <citation type="journal article" date="2015" name="Data Brief">
        <title>Shoot transcriptome of the giant reed, Arundo donax.</title>
        <authorList>
            <person name="Barrero R.A."/>
            <person name="Guerrero F.D."/>
            <person name="Moolhuijzen P."/>
            <person name="Goolsby J.A."/>
            <person name="Tidwell J."/>
            <person name="Bellgard S.E."/>
            <person name="Bellgard M.I."/>
        </authorList>
    </citation>
    <scope>NUCLEOTIDE SEQUENCE</scope>
    <source>
        <tissue evidence="1">Shoot tissue taken approximately 20 cm above the soil surface</tissue>
    </source>
</reference>